<dbReference type="Proteomes" id="UP001497623">
    <property type="component" value="Unassembled WGS sequence"/>
</dbReference>
<proteinExistence type="predicted"/>
<evidence type="ECO:0000256" key="1">
    <source>
        <dbReference type="SAM" id="MobiDB-lite"/>
    </source>
</evidence>
<dbReference type="Gene3D" id="3.30.420.10">
    <property type="entry name" value="Ribonuclease H-like superfamily/Ribonuclease H"/>
    <property type="match status" value="1"/>
</dbReference>
<accession>A0AAV2S5C1</accession>
<dbReference type="InterPro" id="IPR036397">
    <property type="entry name" value="RNaseH_sf"/>
</dbReference>
<gene>
    <name evidence="2" type="ORF">MNOR_LOCUS32053</name>
</gene>
<dbReference type="GO" id="GO:0003676">
    <property type="term" value="F:nucleic acid binding"/>
    <property type="evidence" value="ECO:0007669"/>
    <property type="project" value="InterPro"/>
</dbReference>
<name>A0AAV2S5C1_MEGNR</name>
<reference evidence="2 3" key="1">
    <citation type="submission" date="2024-05" db="EMBL/GenBank/DDBJ databases">
        <authorList>
            <person name="Wallberg A."/>
        </authorList>
    </citation>
    <scope>NUCLEOTIDE SEQUENCE [LARGE SCALE GENOMIC DNA]</scope>
</reference>
<comment type="caution">
    <text evidence="2">The sequence shown here is derived from an EMBL/GenBank/DDBJ whole genome shotgun (WGS) entry which is preliminary data.</text>
</comment>
<keyword evidence="3" id="KW-1185">Reference proteome</keyword>
<dbReference type="AlphaFoldDB" id="A0AAV2S5C1"/>
<sequence length="142" mass="16004">MLGVWLANNHPANWTIGICFVQFQKNTSHHAGIQCEPYKALFGMDPKIGISTFPLHQESIDQLHNEEQLLRVFQQSPTASRAPNSVSPSASTNTPPQRHATIQAQIQGSLQHCHQPQLLIILQLYLQHHLQSRLYPPLQSCN</sequence>
<evidence type="ECO:0000313" key="2">
    <source>
        <dbReference type="EMBL" id="CAL4158210.1"/>
    </source>
</evidence>
<evidence type="ECO:0000313" key="3">
    <source>
        <dbReference type="Proteomes" id="UP001497623"/>
    </source>
</evidence>
<protein>
    <submittedName>
        <fullName evidence="2">Uncharacterized protein</fullName>
    </submittedName>
</protein>
<organism evidence="2 3">
    <name type="scientific">Meganyctiphanes norvegica</name>
    <name type="common">Northern krill</name>
    <name type="synonym">Thysanopoda norvegica</name>
    <dbReference type="NCBI Taxonomy" id="48144"/>
    <lineage>
        <taxon>Eukaryota</taxon>
        <taxon>Metazoa</taxon>
        <taxon>Ecdysozoa</taxon>
        <taxon>Arthropoda</taxon>
        <taxon>Crustacea</taxon>
        <taxon>Multicrustacea</taxon>
        <taxon>Malacostraca</taxon>
        <taxon>Eumalacostraca</taxon>
        <taxon>Eucarida</taxon>
        <taxon>Euphausiacea</taxon>
        <taxon>Euphausiidae</taxon>
        <taxon>Meganyctiphanes</taxon>
    </lineage>
</organism>
<dbReference type="EMBL" id="CAXKWB010042624">
    <property type="protein sequence ID" value="CAL4158210.1"/>
    <property type="molecule type" value="Genomic_DNA"/>
</dbReference>
<feature type="region of interest" description="Disordered" evidence="1">
    <location>
        <begin position="77"/>
        <end position="98"/>
    </location>
</feature>